<comment type="caution">
    <text evidence="1">The sequence shown here is derived from an EMBL/GenBank/DDBJ whole genome shotgun (WGS) entry which is preliminary data.</text>
</comment>
<keyword evidence="2" id="KW-1185">Reference proteome</keyword>
<gene>
    <name evidence="1" type="ORF">BLNAU_16472</name>
</gene>
<proteinExistence type="predicted"/>
<sequence length="436" mass="48809">MVLYYLTLFAHLNCVPDPVTFYVMARSVGQECKKPTREDGCHSLDTVAGMGRWGDVVGIEVVGLGEIVDEITFDGSKITSPADQNVRKLPLKAQSGTATIAGTGTIIVTGKPNNVLDLVISDLRFESTRTPQSDGKQRDYFLCILEYGVVEWTNSYFVPPKLKWSPFKALKTFGKPNRWSSKQAAIHVINGSLKTDNNFINHDISIGAIYADNPRLPYTVPPLHDFDIQTHRTALLNPFNTRLAMLKCKSKIGSYIQIEGVKEPDLPPYQIHVDSSGCNIIHSGPTEQLLWNSQNRESKVIQVFDPILFVNDLPIVHALDVRETENSFDSTPNSIFARVKGFNLFPISAKNVQVHFAKLQGTKRLEDYKWKKANLYEGPISIFLFRDRDMVYPAADGGSLSAAIKINKMGWNDGMYAVRVTNGDDVFYKVYKHGDK</sequence>
<accession>A0ABQ9XBD7</accession>
<organism evidence="1 2">
    <name type="scientific">Blattamonas nauphoetae</name>
    <dbReference type="NCBI Taxonomy" id="2049346"/>
    <lineage>
        <taxon>Eukaryota</taxon>
        <taxon>Metamonada</taxon>
        <taxon>Preaxostyla</taxon>
        <taxon>Oxymonadida</taxon>
        <taxon>Blattamonas</taxon>
    </lineage>
</organism>
<dbReference type="Proteomes" id="UP001281761">
    <property type="component" value="Unassembled WGS sequence"/>
</dbReference>
<evidence type="ECO:0000313" key="1">
    <source>
        <dbReference type="EMBL" id="KAK2948573.1"/>
    </source>
</evidence>
<reference evidence="1 2" key="1">
    <citation type="journal article" date="2022" name="bioRxiv">
        <title>Genomics of Preaxostyla Flagellates Illuminates Evolutionary Transitions and the Path Towards Mitochondrial Loss.</title>
        <authorList>
            <person name="Novak L.V.F."/>
            <person name="Treitli S.C."/>
            <person name="Pyrih J."/>
            <person name="Halakuc P."/>
            <person name="Pipaliya S.V."/>
            <person name="Vacek V."/>
            <person name="Brzon O."/>
            <person name="Soukal P."/>
            <person name="Eme L."/>
            <person name="Dacks J.B."/>
            <person name="Karnkowska A."/>
            <person name="Elias M."/>
            <person name="Hampl V."/>
        </authorList>
    </citation>
    <scope>NUCLEOTIDE SEQUENCE [LARGE SCALE GENOMIC DNA]</scope>
    <source>
        <strain evidence="1">NAU3</strain>
        <tissue evidence="1">Gut</tissue>
    </source>
</reference>
<evidence type="ECO:0000313" key="2">
    <source>
        <dbReference type="Proteomes" id="UP001281761"/>
    </source>
</evidence>
<name>A0ABQ9XBD7_9EUKA</name>
<dbReference type="EMBL" id="JARBJD010000173">
    <property type="protein sequence ID" value="KAK2948573.1"/>
    <property type="molecule type" value="Genomic_DNA"/>
</dbReference>
<protein>
    <submittedName>
        <fullName evidence="1">Uncharacterized protein</fullName>
    </submittedName>
</protein>